<evidence type="ECO:0000313" key="2">
    <source>
        <dbReference type="Proteomes" id="UP000727506"/>
    </source>
</evidence>
<dbReference type="AlphaFoldDB" id="A0A943V085"/>
<dbReference type="EMBL" id="JAGZSV010000069">
    <property type="protein sequence ID" value="MBS6940798.1"/>
    <property type="molecule type" value="Genomic_DNA"/>
</dbReference>
<evidence type="ECO:0000313" key="1">
    <source>
        <dbReference type="EMBL" id="MBS6940798.1"/>
    </source>
</evidence>
<name>A0A943V085_9ACTN</name>
<sequence>MIENIQIQPAVGSANGVKLVGGAAPVSPTLHWATWYGTDLNSTFRVETRFNGVPKGGTGGFEGMRTEWSAWKAVDLPASECRPTSSPSDDMTHWSVPLSRIFDVSEMTSGGVWSYDARLYDQVQCDAWVTSVAPGGGQPDQTGSYRFYFEAFPRFEVTDLYMQGEWLVVAYDADGWTRKDDRWEIVSFTKGGRDVLAKSWGTQAGRVEKLGWITVPRSAMQQQLQEGDRVSLDVRWNAAYRTPMLDWASWKGALEVSGNGTANRPTGGVTVNPDGSISVDVGDSGSGGGPIDSWQVTIQGGGTEFDSATVQGVSPNALLKYPPLDVPVTVQIQGSTATGGTSDVVEQTVTVPSGGVALFDPVGPSGEREGEQVRAAYNLEWDRDASRDKETVKFAGRARPSAAFGDGGEASVSAKWTAPWKGGVPDPSVRALADAGYVVARFPGGERYLLAVDSVKTSESFGGRCTEVSVGGQEVS</sequence>
<protein>
    <submittedName>
        <fullName evidence="1">Uncharacterized protein</fullName>
    </submittedName>
</protein>
<gene>
    <name evidence="1" type="ORF">KH142_04830</name>
</gene>
<reference evidence="1" key="1">
    <citation type="submission" date="2021-02" db="EMBL/GenBank/DDBJ databases">
        <title>Infant gut strain persistence is associated with maternal origin, phylogeny, and functional potential including surface adhesion and iron acquisition.</title>
        <authorList>
            <person name="Lou Y.C."/>
        </authorList>
    </citation>
    <scope>NUCLEOTIDE SEQUENCE</scope>
    <source>
        <strain evidence="1">L2_039_000G1_dasL2_039_000G1_concoct_11</strain>
    </source>
</reference>
<comment type="caution">
    <text evidence="1">The sequence shown here is derived from an EMBL/GenBank/DDBJ whole genome shotgun (WGS) entry which is preliminary data.</text>
</comment>
<proteinExistence type="predicted"/>
<accession>A0A943V085</accession>
<organism evidence="1 2">
    <name type="scientific">Slackia piriformis</name>
    <dbReference type="NCBI Taxonomy" id="626934"/>
    <lineage>
        <taxon>Bacteria</taxon>
        <taxon>Bacillati</taxon>
        <taxon>Actinomycetota</taxon>
        <taxon>Coriobacteriia</taxon>
        <taxon>Eggerthellales</taxon>
        <taxon>Eggerthellaceae</taxon>
        <taxon>Slackia</taxon>
    </lineage>
</organism>
<dbReference type="Proteomes" id="UP000727506">
    <property type="component" value="Unassembled WGS sequence"/>
</dbReference>